<dbReference type="AlphaFoldDB" id="A0A8S1VGD7"/>
<proteinExistence type="predicted"/>
<evidence type="ECO:0000313" key="2">
    <source>
        <dbReference type="Proteomes" id="UP000683925"/>
    </source>
</evidence>
<dbReference type="OMA" id="YQYDIEI"/>
<name>A0A8S1VGD7_PAROT</name>
<accession>A0A8S1VGD7</accession>
<keyword evidence="2" id="KW-1185">Reference proteome</keyword>
<dbReference type="OrthoDB" id="304809at2759"/>
<protein>
    <submittedName>
        <fullName evidence="1">Uncharacterized protein</fullName>
    </submittedName>
</protein>
<comment type="caution">
    <text evidence="1">The sequence shown here is derived from an EMBL/GenBank/DDBJ whole genome shotgun (WGS) entry which is preliminary data.</text>
</comment>
<gene>
    <name evidence="1" type="ORF">POCTA_138.1.T0620207</name>
</gene>
<dbReference type="Proteomes" id="UP000683925">
    <property type="component" value="Unassembled WGS sequence"/>
</dbReference>
<reference evidence="1" key="1">
    <citation type="submission" date="2021-01" db="EMBL/GenBank/DDBJ databases">
        <authorList>
            <consortium name="Genoscope - CEA"/>
            <person name="William W."/>
        </authorList>
    </citation>
    <scope>NUCLEOTIDE SEQUENCE</scope>
</reference>
<organism evidence="1 2">
    <name type="scientific">Paramecium octaurelia</name>
    <dbReference type="NCBI Taxonomy" id="43137"/>
    <lineage>
        <taxon>Eukaryota</taxon>
        <taxon>Sar</taxon>
        <taxon>Alveolata</taxon>
        <taxon>Ciliophora</taxon>
        <taxon>Intramacronucleata</taxon>
        <taxon>Oligohymenophorea</taxon>
        <taxon>Peniculida</taxon>
        <taxon>Parameciidae</taxon>
        <taxon>Paramecium</taxon>
    </lineage>
</organism>
<dbReference type="EMBL" id="CAJJDP010000061">
    <property type="protein sequence ID" value="CAD8173776.1"/>
    <property type="molecule type" value="Genomic_DNA"/>
</dbReference>
<evidence type="ECO:0000313" key="1">
    <source>
        <dbReference type="EMBL" id="CAD8173776.1"/>
    </source>
</evidence>
<sequence>MHLKYSTIMFYSVGVISQRMRSEFSYFMNMNQYQYDIEIVNTQIIFPNFRRLDMLDLLLENQHTQYNAPPKIRKKRFLATPSHLALITLNLSDNCENLNEEVKHQSRMKLQPILIIRFLEQKIEELF</sequence>